<feature type="transmembrane region" description="Helical" evidence="1">
    <location>
        <begin position="47"/>
        <end position="74"/>
    </location>
</feature>
<keyword evidence="1" id="KW-0812">Transmembrane</keyword>
<protein>
    <submittedName>
        <fullName evidence="2">Uncharacterized protein</fullName>
    </submittedName>
</protein>
<dbReference type="EMBL" id="VITW01000004">
    <property type="protein sequence ID" value="TWB76417.1"/>
    <property type="molecule type" value="Genomic_DNA"/>
</dbReference>
<dbReference type="Proteomes" id="UP000315914">
    <property type="component" value="Unassembled WGS sequence"/>
</dbReference>
<name>A0A560JZF3_9BRAD</name>
<dbReference type="STRING" id="1399419.A5906_27745"/>
<feature type="transmembrane region" description="Helical" evidence="1">
    <location>
        <begin position="7"/>
        <end position="27"/>
    </location>
</feature>
<keyword evidence="3" id="KW-1185">Reference proteome</keyword>
<feature type="transmembrane region" description="Helical" evidence="1">
    <location>
        <begin position="81"/>
        <end position="98"/>
    </location>
</feature>
<proteinExistence type="predicted"/>
<evidence type="ECO:0000313" key="2">
    <source>
        <dbReference type="EMBL" id="TWB76417.1"/>
    </source>
</evidence>
<accession>A0A560JZF3</accession>
<evidence type="ECO:0000256" key="1">
    <source>
        <dbReference type="SAM" id="Phobius"/>
    </source>
</evidence>
<keyword evidence="1" id="KW-0472">Membrane</keyword>
<gene>
    <name evidence="2" type="ORF">FBZ95_104601</name>
</gene>
<reference evidence="2 3" key="1">
    <citation type="submission" date="2019-06" db="EMBL/GenBank/DDBJ databases">
        <title>Genomic Encyclopedia of Type Strains, Phase IV (KMG-V): Genome sequencing to study the core and pangenomes of soil and plant-associated prokaryotes.</title>
        <authorList>
            <person name="Whitman W."/>
        </authorList>
    </citation>
    <scope>NUCLEOTIDE SEQUENCE [LARGE SCALE GENOMIC DNA]</scope>
    <source>
        <strain evidence="2 3">BR 10556</strain>
    </source>
</reference>
<dbReference type="AlphaFoldDB" id="A0A560JZF3"/>
<evidence type="ECO:0000313" key="3">
    <source>
        <dbReference type="Proteomes" id="UP000315914"/>
    </source>
</evidence>
<organism evidence="2 3">
    <name type="scientific">Bradyrhizobium sacchari</name>
    <dbReference type="NCBI Taxonomy" id="1399419"/>
    <lineage>
        <taxon>Bacteria</taxon>
        <taxon>Pseudomonadati</taxon>
        <taxon>Pseudomonadota</taxon>
        <taxon>Alphaproteobacteria</taxon>
        <taxon>Hyphomicrobiales</taxon>
        <taxon>Nitrobacteraceae</taxon>
        <taxon>Bradyrhizobium</taxon>
    </lineage>
</organism>
<comment type="caution">
    <text evidence="2">The sequence shown here is derived from an EMBL/GenBank/DDBJ whole genome shotgun (WGS) entry which is preliminary data.</text>
</comment>
<keyword evidence="1" id="KW-1133">Transmembrane helix</keyword>
<sequence>MSMRTPYVFATFLVGGTFLSWLLFWATERIFLFAQNPPESLEGFLPIGLFGSFVLSCAYILPAQAFVSVLASLYFSFFKRIPVWFVLLVVIPLCGSIVTYRNISDRDKTLQREDFRTLLYWMLVVTPAELLCARFVATKFAFAPAARAGEQ</sequence>
<feature type="transmembrane region" description="Helical" evidence="1">
    <location>
        <begin position="118"/>
        <end position="137"/>
    </location>
</feature>